<evidence type="ECO:0000313" key="10">
    <source>
        <dbReference type="Proteomes" id="UP001431783"/>
    </source>
</evidence>
<dbReference type="PANTHER" id="PTHR21328">
    <property type="entry name" value="POLY ADP-RIBOSE POLYMERASE FAMILY, MEMBER PARP"/>
    <property type="match status" value="1"/>
</dbReference>
<reference evidence="9 10" key="1">
    <citation type="submission" date="2023-03" db="EMBL/GenBank/DDBJ databases">
        <title>Genome insight into feeding habits of ladybird beetles.</title>
        <authorList>
            <person name="Li H.-S."/>
            <person name="Huang Y.-H."/>
            <person name="Pang H."/>
        </authorList>
    </citation>
    <scope>NUCLEOTIDE SEQUENCE [LARGE SCALE GENOMIC DNA]</scope>
    <source>
        <strain evidence="9">SYSU_2023b</strain>
        <tissue evidence="9">Whole body</tissue>
    </source>
</reference>
<keyword evidence="10" id="KW-1185">Reference proteome</keyword>
<evidence type="ECO:0000256" key="4">
    <source>
        <dbReference type="ARBA" id="ARBA00023027"/>
    </source>
</evidence>
<dbReference type="AlphaFoldDB" id="A0AAW1V2K8"/>
<keyword evidence="6" id="KW-1133">Transmembrane helix</keyword>
<name>A0AAW1V2K8_9CUCU</name>
<evidence type="ECO:0000256" key="5">
    <source>
        <dbReference type="ARBA" id="ARBA00024347"/>
    </source>
</evidence>
<proteinExistence type="inferred from homology"/>
<comment type="caution">
    <text evidence="9">The sequence shown here is derived from an EMBL/GenBank/DDBJ whole genome shotgun (WGS) entry which is preliminary data.</text>
</comment>
<gene>
    <name evidence="9" type="ORF">WA026_008739</name>
</gene>
<protein>
    <recommendedName>
        <fullName evidence="11">PARP</fullName>
    </recommendedName>
</protein>
<keyword evidence="4" id="KW-0520">NAD</keyword>
<dbReference type="InterPro" id="IPR041400">
    <property type="entry name" value="PARP16_N"/>
</dbReference>
<keyword evidence="1" id="KW-0328">Glycosyltransferase</keyword>
<sequence length="336" mass="39000">MSVPKSEIQVHLNTVQLFQRIGKPSNYDEQLRVITNVIETNFMGCDMVLTLFLSALNSSRSYNSLRPFPPSFIKDYSKNIPALRNFCSNIPPLRQFLTQPSAYLELVELFWWLFIDKGFPVLQCIPFISDILPGNVPESFKPNYVFRIIYSDKADEIFNARRAEKNLISAYHGSLVVNFYSILKVGLQQHFSSGKENLFGKGIYLSNEYSVSGNYSPYQLTWKNSSLGTRHSIIALCNIIDDVTKVKYKDSENRTRSVENMNDTEGIPEKYFVVTDSDMVRLKYLLVYKKNEIHYGKSFFRKNLVWLALLLYVVFLFFIGSDKTFLKKYVKYLIEI</sequence>
<accession>A0AAW1V2K8</accession>
<evidence type="ECO:0000259" key="7">
    <source>
        <dbReference type="Pfam" id="PF00644"/>
    </source>
</evidence>
<evidence type="ECO:0000256" key="3">
    <source>
        <dbReference type="ARBA" id="ARBA00022695"/>
    </source>
</evidence>
<organism evidence="9 10">
    <name type="scientific">Henosepilachna vigintioctopunctata</name>
    <dbReference type="NCBI Taxonomy" id="420089"/>
    <lineage>
        <taxon>Eukaryota</taxon>
        <taxon>Metazoa</taxon>
        <taxon>Ecdysozoa</taxon>
        <taxon>Arthropoda</taxon>
        <taxon>Hexapoda</taxon>
        <taxon>Insecta</taxon>
        <taxon>Pterygota</taxon>
        <taxon>Neoptera</taxon>
        <taxon>Endopterygota</taxon>
        <taxon>Coleoptera</taxon>
        <taxon>Polyphaga</taxon>
        <taxon>Cucujiformia</taxon>
        <taxon>Coccinelloidea</taxon>
        <taxon>Coccinellidae</taxon>
        <taxon>Epilachninae</taxon>
        <taxon>Epilachnini</taxon>
        <taxon>Henosepilachna</taxon>
    </lineage>
</organism>
<dbReference type="SUPFAM" id="SSF56399">
    <property type="entry name" value="ADP-ribosylation"/>
    <property type="match status" value="1"/>
</dbReference>
<dbReference type="Proteomes" id="UP001431783">
    <property type="component" value="Unassembled WGS sequence"/>
</dbReference>
<keyword evidence="2" id="KW-0808">Transferase</keyword>
<evidence type="ECO:0000259" key="8">
    <source>
        <dbReference type="Pfam" id="PF18084"/>
    </source>
</evidence>
<dbReference type="EMBL" id="JARQZJ010000124">
    <property type="protein sequence ID" value="KAK9889931.1"/>
    <property type="molecule type" value="Genomic_DNA"/>
</dbReference>
<feature type="domain" description="PARP16 N-terminal" evidence="8">
    <location>
        <begin position="37"/>
        <end position="113"/>
    </location>
</feature>
<evidence type="ECO:0008006" key="11">
    <source>
        <dbReference type="Google" id="ProtNLM"/>
    </source>
</evidence>
<dbReference type="GO" id="GO:0016779">
    <property type="term" value="F:nucleotidyltransferase activity"/>
    <property type="evidence" value="ECO:0007669"/>
    <property type="project" value="UniProtKB-KW"/>
</dbReference>
<comment type="similarity">
    <text evidence="5">Belongs to the ARTD/PARP family.</text>
</comment>
<evidence type="ECO:0000256" key="1">
    <source>
        <dbReference type="ARBA" id="ARBA00022676"/>
    </source>
</evidence>
<dbReference type="InterPro" id="IPR012317">
    <property type="entry name" value="Poly(ADP-ribose)pol_cat_dom"/>
</dbReference>
<dbReference type="Pfam" id="PF18084">
    <property type="entry name" value="ARTD15_N"/>
    <property type="match status" value="1"/>
</dbReference>
<dbReference type="Gene3D" id="3.90.228.10">
    <property type="match status" value="1"/>
</dbReference>
<evidence type="ECO:0000256" key="6">
    <source>
        <dbReference type="SAM" id="Phobius"/>
    </source>
</evidence>
<dbReference type="InterPro" id="IPR051838">
    <property type="entry name" value="ARTD_PARP"/>
</dbReference>
<keyword evidence="3" id="KW-0548">Nucleotidyltransferase</keyword>
<feature type="transmembrane region" description="Helical" evidence="6">
    <location>
        <begin position="304"/>
        <end position="321"/>
    </location>
</feature>
<feature type="domain" description="PARP catalytic" evidence="7">
    <location>
        <begin position="145"/>
        <end position="289"/>
    </location>
</feature>
<evidence type="ECO:0000256" key="2">
    <source>
        <dbReference type="ARBA" id="ARBA00022679"/>
    </source>
</evidence>
<dbReference type="Pfam" id="PF00644">
    <property type="entry name" value="PARP"/>
    <property type="match status" value="1"/>
</dbReference>
<dbReference type="GO" id="GO:0003950">
    <property type="term" value="F:NAD+ poly-ADP-ribosyltransferase activity"/>
    <property type="evidence" value="ECO:0007669"/>
    <property type="project" value="InterPro"/>
</dbReference>
<keyword evidence="6" id="KW-0812">Transmembrane</keyword>
<evidence type="ECO:0000313" key="9">
    <source>
        <dbReference type="EMBL" id="KAK9889931.1"/>
    </source>
</evidence>
<keyword evidence="6" id="KW-0472">Membrane</keyword>